<dbReference type="InterPro" id="IPR011992">
    <property type="entry name" value="EF-hand-dom_pair"/>
</dbReference>
<dbReference type="InterPro" id="IPR002048">
    <property type="entry name" value="EF_hand_dom"/>
</dbReference>
<dbReference type="InterPro" id="IPR029041">
    <property type="entry name" value="FAD-linked_oxidoreductase-like"/>
</dbReference>
<comment type="catalytic activity">
    <reaction evidence="6">
        <text>L-proline + a quinone = (S)-1-pyrroline-5-carboxylate + a quinol + H(+)</text>
        <dbReference type="Rhea" id="RHEA:23784"/>
        <dbReference type="ChEBI" id="CHEBI:15378"/>
        <dbReference type="ChEBI" id="CHEBI:17388"/>
        <dbReference type="ChEBI" id="CHEBI:24646"/>
        <dbReference type="ChEBI" id="CHEBI:60039"/>
        <dbReference type="ChEBI" id="CHEBI:132124"/>
        <dbReference type="EC" id="1.5.5.2"/>
    </reaction>
</comment>
<dbReference type="SUPFAM" id="SSF47473">
    <property type="entry name" value="EF-hand"/>
    <property type="match status" value="1"/>
</dbReference>
<evidence type="ECO:0000256" key="3">
    <source>
        <dbReference type="ARBA" id="ARBA00022837"/>
    </source>
</evidence>
<dbReference type="InterPro" id="IPR002872">
    <property type="entry name" value="Proline_DH_dom"/>
</dbReference>
<keyword evidence="9" id="KW-1185">Reference proteome</keyword>
<dbReference type="Proteomes" id="UP000789405">
    <property type="component" value="Unassembled WGS sequence"/>
</dbReference>
<proteinExistence type="inferred from homology"/>
<dbReference type="GO" id="GO:0071949">
    <property type="term" value="F:FAD binding"/>
    <property type="evidence" value="ECO:0007669"/>
    <property type="project" value="TreeGrafter"/>
</dbReference>
<dbReference type="Pfam" id="PF01619">
    <property type="entry name" value="Pro_dh"/>
    <property type="match status" value="1"/>
</dbReference>
<keyword evidence="6" id="KW-0274">FAD</keyword>
<dbReference type="GO" id="GO:0010133">
    <property type="term" value="P:L-proline catabolic process to L-glutamate"/>
    <property type="evidence" value="ECO:0007669"/>
    <property type="project" value="TreeGrafter"/>
</dbReference>
<evidence type="ECO:0000256" key="5">
    <source>
        <dbReference type="ARBA" id="ARBA00023062"/>
    </source>
</evidence>
<comment type="similarity">
    <text evidence="1 6">Belongs to the proline oxidase family.</text>
</comment>
<dbReference type="GO" id="GO:0004657">
    <property type="term" value="F:proline dehydrogenase activity"/>
    <property type="evidence" value="ECO:0007669"/>
    <property type="project" value="UniProtKB-EC"/>
</dbReference>
<protein>
    <recommendedName>
        <fullName evidence="2 6">Proline dehydrogenase</fullName>
        <ecNumber evidence="2 6">1.5.5.2</ecNumber>
    </recommendedName>
</protein>
<evidence type="ECO:0000313" key="8">
    <source>
        <dbReference type="EMBL" id="CAG8770194.1"/>
    </source>
</evidence>
<dbReference type="EMBL" id="CAJVPY010019102">
    <property type="protein sequence ID" value="CAG8770194.1"/>
    <property type="molecule type" value="Genomic_DNA"/>
</dbReference>
<evidence type="ECO:0000313" key="9">
    <source>
        <dbReference type="Proteomes" id="UP000789405"/>
    </source>
</evidence>
<dbReference type="PANTHER" id="PTHR13914:SF0">
    <property type="entry name" value="PROLINE DEHYDROGENASE 1, MITOCHONDRIAL"/>
    <property type="match status" value="1"/>
</dbReference>
<dbReference type="PROSITE" id="PS50222">
    <property type="entry name" value="EF_HAND_2"/>
    <property type="match status" value="1"/>
</dbReference>
<dbReference type="PANTHER" id="PTHR13914">
    <property type="entry name" value="PROLINE OXIDASE"/>
    <property type="match status" value="1"/>
</dbReference>
<dbReference type="EC" id="1.5.5.2" evidence="2 6"/>
<evidence type="ECO:0000256" key="2">
    <source>
        <dbReference type="ARBA" id="ARBA00012695"/>
    </source>
</evidence>
<reference evidence="8" key="1">
    <citation type="submission" date="2021-06" db="EMBL/GenBank/DDBJ databases">
        <authorList>
            <person name="Kallberg Y."/>
            <person name="Tangrot J."/>
            <person name="Rosling A."/>
        </authorList>
    </citation>
    <scope>NUCLEOTIDE SEQUENCE</scope>
    <source>
        <strain evidence="8">MA453B</strain>
    </source>
</reference>
<keyword evidence="3" id="KW-0106">Calcium</keyword>
<organism evidence="8 9">
    <name type="scientific">Dentiscutata erythropus</name>
    <dbReference type="NCBI Taxonomy" id="1348616"/>
    <lineage>
        <taxon>Eukaryota</taxon>
        <taxon>Fungi</taxon>
        <taxon>Fungi incertae sedis</taxon>
        <taxon>Mucoromycota</taxon>
        <taxon>Glomeromycotina</taxon>
        <taxon>Glomeromycetes</taxon>
        <taxon>Diversisporales</taxon>
        <taxon>Gigasporaceae</taxon>
        <taxon>Dentiscutata</taxon>
    </lineage>
</organism>
<accession>A0A9N9NWE4</accession>
<dbReference type="GO" id="GO:0005739">
    <property type="term" value="C:mitochondrion"/>
    <property type="evidence" value="ECO:0007669"/>
    <property type="project" value="TreeGrafter"/>
</dbReference>
<comment type="cofactor">
    <cofactor evidence="6">
        <name>FAD</name>
        <dbReference type="ChEBI" id="CHEBI:57692"/>
    </cofactor>
</comment>
<evidence type="ECO:0000256" key="6">
    <source>
        <dbReference type="RuleBase" id="RU364054"/>
    </source>
</evidence>
<dbReference type="OrthoDB" id="5464at2759"/>
<keyword evidence="5 6" id="KW-0642">Proline metabolism</keyword>
<dbReference type="GO" id="GO:0005509">
    <property type="term" value="F:calcium ion binding"/>
    <property type="evidence" value="ECO:0007669"/>
    <property type="project" value="InterPro"/>
</dbReference>
<dbReference type="SUPFAM" id="SSF51730">
    <property type="entry name" value="FAD-linked oxidoreductase"/>
    <property type="match status" value="1"/>
</dbReference>
<comment type="function">
    <text evidence="6">Converts proline to delta-1-pyrroline-5-carboxylate.</text>
</comment>
<gene>
    <name evidence="8" type="ORF">DERYTH_LOCUS18614</name>
</gene>
<comment type="caution">
    <text evidence="8">The sequence shown here is derived from an EMBL/GenBank/DDBJ whole genome shotgun (WGS) entry which is preliminary data.</text>
</comment>
<feature type="non-terminal residue" evidence="8">
    <location>
        <position position="576"/>
    </location>
</feature>
<evidence type="ECO:0000256" key="1">
    <source>
        <dbReference type="ARBA" id="ARBA00005869"/>
    </source>
</evidence>
<keyword evidence="4 6" id="KW-0560">Oxidoreductase</keyword>
<evidence type="ECO:0000259" key="7">
    <source>
        <dbReference type="PROSITE" id="PS50222"/>
    </source>
</evidence>
<dbReference type="InterPro" id="IPR018247">
    <property type="entry name" value="EF_Hand_1_Ca_BS"/>
</dbReference>
<dbReference type="Gene3D" id="3.20.20.220">
    <property type="match status" value="2"/>
</dbReference>
<name>A0A9N9NWE4_9GLOM</name>
<keyword evidence="6" id="KW-0285">Flavoprotein</keyword>
<dbReference type="InterPro" id="IPR015659">
    <property type="entry name" value="Proline_oxidase"/>
</dbReference>
<dbReference type="PROSITE" id="PS00018">
    <property type="entry name" value="EF_HAND_1"/>
    <property type="match status" value="1"/>
</dbReference>
<feature type="domain" description="EF-hand" evidence="7">
    <location>
        <begin position="221"/>
        <end position="256"/>
    </location>
</feature>
<dbReference type="AlphaFoldDB" id="A0A9N9NWE4"/>
<sequence>MLRRALFKRNFSTRQFLSGNFTQTEVLLGTTIRRNNFSQKPQIRFLTIHNMDSNKFTSSSSKESTNKVISFYEDNIAFRDKTTSELIRSYTVYKLLSIKWVVNYASSLITIPEKLHLSWLFYWIVKRTFFIQFCGGETDEECFDTMTKLRKQQIGTILGPSIETDLNQDKSLSDSEKDKKFNQITDEYLNCIKTASRQPNNFIAVKITGFSDPEILKNLSLTLNSLNEVFGQFDNDRDGKLGKSELKKLFIKIFGEGETRLIDKFFDKAGSNDGRLIDRIDYYKILLDDQDIIQLIISKSSMFNQKMVNDFNQLLTRADQISETARQFNVKLLIDAEQTYFQPAIDYIAMRLSLKYNELLDESNIQDGPIIFNTLQMYLKDSISRLQRDYELSRRNKSVFAAKLVRGAYMFSERLMANESGYPDPVHDNIENTNKSYNGAVEFLLRELYENKKNLVAKNVNGSSHHLKVRNNPLEFVIASHNEETIIKACEKIEQCGIDLNSGAVYFAQLYGMCDQITYTLGHLDYPVYKYIPYGKVNEVIPYLVRRAQENSSVLDGRAAIEQNMLWNEIINRFKF</sequence>
<evidence type="ECO:0000256" key="4">
    <source>
        <dbReference type="ARBA" id="ARBA00023002"/>
    </source>
</evidence>